<gene>
    <name evidence="1" type="ORF">JR050_15300</name>
</gene>
<reference evidence="1 2" key="1">
    <citation type="submission" date="2021-02" db="EMBL/GenBank/DDBJ databases">
        <title>Bacillus sp. RD4P76, an endophyte from a halophyte.</title>
        <authorList>
            <person name="Sun J.-Q."/>
        </authorList>
    </citation>
    <scope>NUCLEOTIDE SEQUENCE [LARGE SCALE GENOMIC DNA]</scope>
    <source>
        <strain evidence="1 2">RD4P76</strain>
    </source>
</reference>
<sequence>MRESLKEKILNNTFVDKVRNELKVDEEEYQALNQILNELIVLLKVQKDIDKELALILYSMPQIIRNTFLSLEASNEKVSDLANRLEDIWIELDELVIECLS</sequence>
<protein>
    <submittedName>
        <fullName evidence="1">Uncharacterized protein</fullName>
    </submittedName>
</protein>
<accession>A0ABS2DKN6</accession>
<dbReference type="Proteomes" id="UP001518925">
    <property type="component" value="Unassembled WGS sequence"/>
</dbReference>
<dbReference type="EMBL" id="JAFELM010000037">
    <property type="protein sequence ID" value="MBM6619034.1"/>
    <property type="molecule type" value="Genomic_DNA"/>
</dbReference>
<name>A0ABS2DKN6_9BACI</name>
<evidence type="ECO:0000313" key="2">
    <source>
        <dbReference type="Proteomes" id="UP001518925"/>
    </source>
</evidence>
<proteinExistence type="predicted"/>
<organism evidence="1 2">
    <name type="scientific">Bacillus suaedaesalsae</name>
    <dbReference type="NCBI Taxonomy" id="2810349"/>
    <lineage>
        <taxon>Bacteria</taxon>
        <taxon>Bacillati</taxon>
        <taxon>Bacillota</taxon>
        <taxon>Bacilli</taxon>
        <taxon>Bacillales</taxon>
        <taxon>Bacillaceae</taxon>
        <taxon>Bacillus</taxon>
    </lineage>
</organism>
<dbReference type="RefSeq" id="WP_204204396.1">
    <property type="nucleotide sequence ID" value="NZ_JAFELM010000037.1"/>
</dbReference>
<comment type="caution">
    <text evidence="1">The sequence shown here is derived from an EMBL/GenBank/DDBJ whole genome shotgun (WGS) entry which is preliminary data.</text>
</comment>
<evidence type="ECO:0000313" key="1">
    <source>
        <dbReference type="EMBL" id="MBM6619034.1"/>
    </source>
</evidence>
<keyword evidence="2" id="KW-1185">Reference proteome</keyword>